<proteinExistence type="inferred from homology"/>
<keyword evidence="4" id="KW-0963">Cytoplasm</keyword>
<dbReference type="KEGG" id="tog:HNI00_07565"/>
<dbReference type="FunFam" id="3.40.50.150:FF:000257">
    <property type="entry name" value="16S rRNA methyltransferase"/>
    <property type="match status" value="1"/>
</dbReference>
<protein>
    <recommendedName>
        <fullName evidence="3">16S rRNA (cytosine(967)-C(5))-methyltransferase</fullName>
        <ecNumber evidence="3">2.1.1.176</ecNumber>
    </recommendedName>
    <alternativeName>
        <fullName evidence="10">16S rRNA m5C967 methyltransferase</fullName>
    </alternativeName>
    <alternativeName>
        <fullName evidence="11">rRNA (cytosine-C(5)-)-methyltransferase RsmB</fullName>
    </alternativeName>
</protein>
<evidence type="ECO:0000259" key="14">
    <source>
        <dbReference type="PROSITE" id="PS51686"/>
    </source>
</evidence>
<feature type="binding site" evidence="13">
    <location>
        <position position="293"/>
    </location>
    <ligand>
        <name>S-adenosyl-L-methionine</name>
        <dbReference type="ChEBI" id="CHEBI:59789"/>
    </ligand>
</feature>
<dbReference type="NCBIfam" id="NF011494">
    <property type="entry name" value="PRK14902.1"/>
    <property type="match status" value="1"/>
</dbReference>
<keyword evidence="6 13" id="KW-0489">Methyltransferase</keyword>
<feature type="binding site" evidence="13">
    <location>
        <position position="337"/>
    </location>
    <ligand>
        <name>S-adenosyl-L-methionine</name>
        <dbReference type="ChEBI" id="CHEBI:59789"/>
    </ligand>
</feature>
<accession>A0AA97B9Q3</accession>
<evidence type="ECO:0000256" key="2">
    <source>
        <dbReference type="ARBA" id="ARBA00004496"/>
    </source>
</evidence>
<name>A0AA97B9Q3_9CYAN</name>
<dbReference type="CDD" id="cd00620">
    <property type="entry name" value="Methyltransferase_Sun"/>
    <property type="match status" value="1"/>
</dbReference>
<dbReference type="Gene3D" id="3.40.50.150">
    <property type="entry name" value="Vaccinia Virus protein VP39"/>
    <property type="match status" value="1"/>
</dbReference>
<feature type="active site" description="Nucleophile" evidence="13">
    <location>
        <position position="390"/>
    </location>
</feature>
<feature type="binding site" evidence="13">
    <location>
        <position position="320"/>
    </location>
    <ligand>
        <name>S-adenosyl-L-methionine</name>
        <dbReference type="ChEBI" id="CHEBI:59789"/>
    </ligand>
</feature>
<dbReference type="EMBL" id="CP053540">
    <property type="protein sequence ID" value="WOB43030.1"/>
    <property type="molecule type" value="Genomic_DNA"/>
</dbReference>
<dbReference type="InterPro" id="IPR006027">
    <property type="entry name" value="NusB_RsmB_TIM44"/>
</dbReference>
<dbReference type="EC" id="2.1.1.176" evidence="3"/>
<gene>
    <name evidence="15" type="ORF">HNI00_07565</name>
</gene>
<dbReference type="InterPro" id="IPR004573">
    <property type="entry name" value="rRNA_ssu_MeTfrase_B"/>
</dbReference>
<keyword evidence="7 13" id="KW-0808">Transferase</keyword>
<evidence type="ECO:0000256" key="3">
    <source>
        <dbReference type="ARBA" id="ARBA00012140"/>
    </source>
</evidence>
<feature type="binding site" evidence="13">
    <location>
        <begin position="269"/>
        <end position="275"/>
    </location>
    <ligand>
        <name>S-adenosyl-L-methionine</name>
        <dbReference type="ChEBI" id="CHEBI:59789"/>
    </ligand>
</feature>
<evidence type="ECO:0000256" key="7">
    <source>
        <dbReference type="ARBA" id="ARBA00022679"/>
    </source>
</evidence>
<evidence type="ECO:0000256" key="1">
    <source>
        <dbReference type="ARBA" id="ARBA00002724"/>
    </source>
</evidence>
<evidence type="ECO:0000256" key="11">
    <source>
        <dbReference type="ARBA" id="ARBA00031088"/>
    </source>
</evidence>
<evidence type="ECO:0000256" key="4">
    <source>
        <dbReference type="ARBA" id="ARBA00022490"/>
    </source>
</evidence>
<dbReference type="PANTHER" id="PTHR22807:SF53">
    <property type="entry name" value="RIBOSOMAL RNA SMALL SUBUNIT METHYLTRANSFERASE B-RELATED"/>
    <property type="match status" value="1"/>
</dbReference>
<dbReference type="NCBIfam" id="TIGR00563">
    <property type="entry name" value="rsmB"/>
    <property type="match status" value="1"/>
</dbReference>
<dbReference type="PROSITE" id="PS51686">
    <property type="entry name" value="SAM_MT_RSMB_NOP"/>
    <property type="match status" value="1"/>
</dbReference>
<keyword evidence="9 13" id="KW-0694">RNA-binding</keyword>
<dbReference type="Pfam" id="PF01189">
    <property type="entry name" value="Methyltr_RsmB-F"/>
    <property type="match status" value="1"/>
</dbReference>
<evidence type="ECO:0000313" key="15">
    <source>
        <dbReference type="EMBL" id="WOB43030.1"/>
    </source>
</evidence>
<dbReference type="Gene3D" id="1.10.940.10">
    <property type="entry name" value="NusB-like"/>
    <property type="match status" value="1"/>
</dbReference>
<keyword evidence="8 13" id="KW-0949">S-adenosyl-L-methionine</keyword>
<dbReference type="Pfam" id="PF01029">
    <property type="entry name" value="NusB"/>
    <property type="match status" value="1"/>
</dbReference>
<dbReference type="InterPro" id="IPR054728">
    <property type="entry name" value="RsmB-like_ferredoxin"/>
</dbReference>
<dbReference type="AlphaFoldDB" id="A0AA97B9Q3"/>
<dbReference type="InterPro" id="IPR035926">
    <property type="entry name" value="NusB-like_sf"/>
</dbReference>
<evidence type="ECO:0000256" key="8">
    <source>
        <dbReference type="ARBA" id="ARBA00022691"/>
    </source>
</evidence>
<dbReference type="CDD" id="cd02440">
    <property type="entry name" value="AdoMet_MTases"/>
    <property type="match status" value="1"/>
</dbReference>
<evidence type="ECO:0000256" key="6">
    <source>
        <dbReference type="ARBA" id="ARBA00022603"/>
    </source>
</evidence>
<dbReference type="GO" id="GO:0006355">
    <property type="term" value="P:regulation of DNA-templated transcription"/>
    <property type="evidence" value="ECO:0007669"/>
    <property type="project" value="InterPro"/>
</dbReference>
<dbReference type="InterPro" id="IPR023267">
    <property type="entry name" value="RCMT"/>
</dbReference>
<dbReference type="InterPro" id="IPR029063">
    <property type="entry name" value="SAM-dependent_MTases_sf"/>
</dbReference>
<dbReference type="NCBIfam" id="NF011493">
    <property type="entry name" value="PRK14901.1"/>
    <property type="match status" value="1"/>
</dbReference>
<comment type="function">
    <text evidence="1">Specifically methylates the cytosine at position 967 (m5C967) of 16S rRNA.</text>
</comment>
<evidence type="ECO:0000256" key="12">
    <source>
        <dbReference type="ARBA" id="ARBA00047283"/>
    </source>
</evidence>
<reference evidence="15" key="1">
    <citation type="submission" date="2020-05" db="EMBL/GenBank/DDBJ databases">
        <authorList>
            <person name="Zhu T."/>
            <person name="Keshari N."/>
            <person name="Lu X."/>
        </authorList>
    </citation>
    <scope>NUCLEOTIDE SEQUENCE</scope>
    <source>
        <strain evidence="15">NK1-22</strain>
    </source>
</reference>
<evidence type="ECO:0000256" key="9">
    <source>
        <dbReference type="ARBA" id="ARBA00022884"/>
    </source>
</evidence>
<dbReference type="Pfam" id="PF22458">
    <property type="entry name" value="RsmF-B_ferredox"/>
    <property type="match status" value="1"/>
</dbReference>
<evidence type="ECO:0000256" key="10">
    <source>
        <dbReference type="ARBA" id="ARBA00030399"/>
    </source>
</evidence>
<dbReference type="InterPro" id="IPR048019">
    <property type="entry name" value="RsmB-like_N"/>
</dbReference>
<dbReference type="GO" id="GO:0008649">
    <property type="term" value="F:rRNA methyltransferase activity"/>
    <property type="evidence" value="ECO:0007669"/>
    <property type="project" value="InterPro"/>
</dbReference>
<comment type="catalytic activity">
    <reaction evidence="12">
        <text>cytidine(967) in 16S rRNA + S-adenosyl-L-methionine = 5-methylcytidine(967) in 16S rRNA + S-adenosyl-L-homocysteine + H(+)</text>
        <dbReference type="Rhea" id="RHEA:42748"/>
        <dbReference type="Rhea" id="RHEA-COMP:10219"/>
        <dbReference type="Rhea" id="RHEA-COMP:10220"/>
        <dbReference type="ChEBI" id="CHEBI:15378"/>
        <dbReference type="ChEBI" id="CHEBI:57856"/>
        <dbReference type="ChEBI" id="CHEBI:59789"/>
        <dbReference type="ChEBI" id="CHEBI:74483"/>
        <dbReference type="ChEBI" id="CHEBI:82748"/>
        <dbReference type="EC" id="2.1.1.176"/>
    </reaction>
</comment>
<comment type="similarity">
    <text evidence="13">Belongs to the class I-like SAM-binding methyltransferase superfamily. RsmB/NOP family.</text>
</comment>
<dbReference type="GO" id="GO:0005737">
    <property type="term" value="C:cytoplasm"/>
    <property type="evidence" value="ECO:0007669"/>
    <property type="project" value="UniProtKB-SubCell"/>
</dbReference>
<sequence>MSQNVGQNLRQVALEALRDVERGAFADAALDKRLHRGDLSERDRRLATELVYGCVRRRRTLDVLISQLATKPADQQPPNLRLILHLGLYQLRYLSHIPPSAAVDTTVDLAKGNGFAGLAGFVNGVLRGYIRQAAERETGDPLNLPADPVSRIGIAHSMPDWIVQQWIAQFGETDAEQLCNWFNQPPSIDLRVNPLRASVEQVEAAMQAADVAVKRLTGFPQALRLRNHRGAIPALPGYAEGWWSVQDASAQLVGMLLDPQPGETVIDACAAPGGKTTHLAELMGDRGVIWAGDRSANRLKKVLQNAERLQLTSIQLCPGDSRTLTQFTKQADRVLLDAPCSGLGTLHRHADARWRQTPDSVQELAQLQAELLHHVATWVKPGGTLVYATCTLHPDENERVVQDFLTAQPQWKIDLLPTDHPAIQFQQPQGWLRILPHQHDLDGFFMARLISSDRTLPAGNPDQGDIAK</sequence>
<dbReference type="GO" id="GO:0003723">
    <property type="term" value="F:RNA binding"/>
    <property type="evidence" value="ECO:0007669"/>
    <property type="project" value="UniProtKB-UniRule"/>
</dbReference>
<dbReference type="SUPFAM" id="SSF53335">
    <property type="entry name" value="S-adenosyl-L-methionine-dependent methyltransferases"/>
    <property type="match status" value="1"/>
</dbReference>
<evidence type="ECO:0000256" key="5">
    <source>
        <dbReference type="ARBA" id="ARBA00022552"/>
    </source>
</evidence>
<dbReference type="InterPro" id="IPR049560">
    <property type="entry name" value="MeTrfase_RsmB-F_NOP2_cat"/>
</dbReference>
<organism evidence="15">
    <name type="scientific">Thermoleptolyngbya oregonensis NK1-22</name>
    <dbReference type="NCBI Taxonomy" id="2547457"/>
    <lineage>
        <taxon>Bacteria</taxon>
        <taxon>Bacillati</taxon>
        <taxon>Cyanobacteriota</taxon>
        <taxon>Cyanophyceae</taxon>
        <taxon>Oculatellales</taxon>
        <taxon>Oculatellaceae</taxon>
        <taxon>Thermoleptolyngbya</taxon>
    </lineage>
</organism>
<comment type="subcellular location">
    <subcellularLocation>
        <location evidence="2">Cytoplasm</location>
    </subcellularLocation>
</comment>
<dbReference type="SUPFAM" id="SSF48013">
    <property type="entry name" value="NusB-like"/>
    <property type="match status" value="1"/>
</dbReference>
<dbReference type="InterPro" id="IPR001678">
    <property type="entry name" value="MeTrfase_RsmB-F_NOP2_dom"/>
</dbReference>
<keyword evidence="5" id="KW-0698">rRNA processing</keyword>
<evidence type="ECO:0000256" key="13">
    <source>
        <dbReference type="PROSITE-ProRule" id="PRU01023"/>
    </source>
</evidence>
<dbReference type="PANTHER" id="PTHR22807">
    <property type="entry name" value="NOP2 YEAST -RELATED NOL1/NOP2/FMU SUN DOMAIN-CONTAINING"/>
    <property type="match status" value="1"/>
</dbReference>
<feature type="domain" description="SAM-dependent MTase RsmB/NOP-type" evidence="14">
    <location>
        <begin position="178"/>
        <end position="452"/>
    </location>
</feature>
<dbReference type="RefSeq" id="WP_316792114.1">
    <property type="nucleotide sequence ID" value="NZ_CP053540.1"/>
</dbReference>
<dbReference type="PRINTS" id="PR02008">
    <property type="entry name" value="RCMTFAMILY"/>
</dbReference>